<accession>A0ABU5Q7Q6</accession>
<comment type="similarity">
    <text evidence="2">Belongs to the peptidase S54 family.</text>
</comment>
<name>A0ABU5Q7Q6_9BACT</name>
<evidence type="ECO:0000313" key="9">
    <source>
        <dbReference type="EMBL" id="MEA5138612.1"/>
    </source>
</evidence>
<feature type="transmembrane region" description="Helical" evidence="7">
    <location>
        <begin position="263"/>
        <end position="282"/>
    </location>
</feature>
<dbReference type="Proteomes" id="UP001302949">
    <property type="component" value="Unassembled WGS sequence"/>
</dbReference>
<evidence type="ECO:0000256" key="5">
    <source>
        <dbReference type="ARBA" id="ARBA00022989"/>
    </source>
</evidence>
<keyword evidence="5 7" id="KW-1133">Transmembrane helix</keyword>
<keyword evidence="10" id="KW-1185">Reference proteome</keyword>
<protein>
    <submittedName>
        <fullName evidence="9">Rhomboid family intramembrane serine protease</fullName>
        <ecNumber evidence="9">3.4.21.-</ecNumber>
    </submittedName>
</protein>
<dbReference type="EC" id="3.4.21.-" evidence="9"/>
<evidence type="ECO:0000256" key="6">
    <source>
        <dbReference type="ARBA" id="ARBA00023136"/>
    </source>
</evidence>
<evidence type="ECO:0000256" key="4">
    <source>
        <dbReference type="ARBA" id="ARBA00022801"/>
    </source>
</evidence>
<organism evidence="9 10">
    <name type="scientific">Arcicella rigui</name>
    <dbReference type="NCBI Taxonomy" id="797020"/>
    <lineage>
        <taxon>Bacteria</taxon>
        <taxon>Pseudomonadati</taxon>
        <taxon>Bacteroidota</taxon>
        <taxon>Cytophagia</taxon>
        <taxon>Cytophagales</taxon>
        <taxon>Flectobacillaceae</taxon>
        <taxon>Arcicella</taxon>
    </lineage>
</organism>
<dbReference type="PANTHER" id="PTHR43731:SF14">
    <property type="entry name" value="PRESENILIN-ASSOCIATED RHOMBOID-LIKE PROTEIN, MITOCHONDRIAL"/>
    <property type="match status" value="1"/>
</dbReference>
<dbReference type="PANTHER" id="PTHR43731">
    <property type="entry name" value="RHOMBOID PROTEASE"/>
    <property type="match status" value="1"/>
</dbReference>
<keyword evidence="4 9" id="KW-0378">Hydrolase</keyword>
<proteinExistence type="inferred from homology"/>
<dbReference type="SUPFAM" id="SSF144091">
    <property type="entry name" value="Rhomboid-like"/>
    <property type="match status" value="1"/>
</dbReference>
<dbReference type="InterPro" id="IPR022764">
    <property type="entry name" value="Peptidase_S54_rhomboid_dom"/>
</dbReference>
<evidence type="ECO:0000256" key="3">
    <source>
        <dbReference type="ARBA" id="ARBA00022692"/>
    </source>
</evidence>
<evidence type="ECO:0000313" key="10">
    <source>
        <dbReference type="Proteomes" id="UP001302949"/>
    </source>
</evidence>
<dbReference type="GO" id="GO:0006508">
    <property type="term" value="P:proteolysis"/>
    <property type="evidence" value="ECO:0007669"/>
    <property type="project" value="UniProtKB-KW"/>
</dbReference>
<feature type="transmembrane region" description="Helical" evidence="7">
    <location>
        <begin position="238"/>
        <end position="257"/>
    </location>
</feature>
<dbReference type="InterPro" id="IPR035952">
    <property type="entry name" value="Rhomboid-like_sf"/>
</dbReference>
<feature type="transmembrane region" description="Helical" evidence="7">
    <location>
        <begin position="348"/>
        <end position="369"/>
    </location>
</feature>
<reference evidence="9 10" key="1">
    <citation type="submission" date="2023-12" db="EMBL/GenBank/DDBJ databases">
        <title>Novel species of the genus Arcicella isolated from rivers.</title>
        <authorList>
            <person name="Lu H."/>
        </authorList>
    </citation>
    <scope>NUCLEOTIDE SEQUENCE [LARGE SCALE GENOMIC DNA]</scope>
    <source>
        <strain evidence="9 10">KCTC 23307</strain>
    </source>
</reference>
<comment type="subcellular location">
    <subcellularLocation>
        <location evidence="1">Membrane</location>
        <topology evidence="1">Multi-pass membrane protein</topology>
    </subcellularLocation>
</comment>
<evidence type="ECO:0000256" key="7">
    <source>
        <dbReference type="SAM" id="Phobius"/>
    </source>
</evidence>
<dbReference type="Pfam" id="PF01694">
    <property type="entry name" value="Rhomboid"/>
    <property type="match status" value="1"/>
</dbReference>
<evidence type="ECO:0000256" key="1">
    <source>
        <dbReference type="ARBA" id="ARBA00004141"/>
    </source>
</evidence>
<keyword evidence="6 7" id="KW-0472">Membrane</keyword>
<evidence type="ECO:0000259" key="8">
    <source>
        <dbReference type="Pfam" id="PF01694"/>
    </source>
</evidence>
<dbReference type="EMBL" id="JAYFUM010000006">
    <property type="protein sequence ID" value="MEA5138612.1"/>
    <property type="molecule type" value="Genomic_DNA"/>
</dbReference>
<dbReference type="GO" id="GO:0008233">
    <property type="term" value="F:peptidase activity"/>
    <property type="evidence" value="ECO:0007669"/>
    <property type="project" value="UniProtKB-KW"/>
</dbReference>
<dbReference type="Gene3D" id="1.20.1540.10">
    <property type="entry name" value="Rhomboid-like"/>
    <property type="match status" value="1"/>
</dbReference>
<feature type="domain" description="Peptidase S54 rhomboid" evidence="8">
    <location>
        <begin position="199"/>
        <end position="335"/>
    </location>
</feature>
<feature type="transmembrane region" description="Helical" evidence="7">
    <location>
        <begin position="158"/>
        <end position="179"/>
    </location>
</feature>
<gene>
    <name evidence="9" type="ORF">VB248_05700</name>
</gene>
<evidence type="ECO:0000256" key="2">
    <source>
        <dbReference type="ARBA" id="ARBA00009045"/>
    </source>
</evidence>
<feature type="transmembrane region" description="Helical" evidence="7">
    <location>
        <begin position="209"/>
        <end position="231"/>
    </location>
</feature>
<keyword evidence="9" id="KW-0645">Protease</keyword>
<comment type="caution">
    <text evidence="9">The sequence shown here is derived from an EMBL/GenBank/DDBJ whole genome shotgun (WGS) entry which is preliminary data.</text>
</comment>
<sequence>MAIGFTPKHIEEVPLNELSPKQFLVIAIETVRMLKWDIGYLSNNGLIAYTNNGSFSWNAEIIIKIDKDFANLKSSSTGNDMIDWGKNEKNINTFIATFEQVKASFSIAEIDSQYEVLKNELIADEEDILLLPPATTSEQIKDFFSIFVPSKEFFVTPILMDINIAIFILMVISGVGIMLPDTGSLIEWGANFKVLTLNGQWWRLFTNCFLHIGIIHLFMNMYALLYIGALLEPILGKIRFITAYLLAGILASLNSLWWHDLGVSAGASGAIFGMYGVFLALLSTDLIEKEARKTLLTSISIFVGFNLLNGLKGGIDNAAHIGGLLSGVVIGYAFIPSLKQYENKKLKFVTVSAITVVVFMTFFTVYHFIPKDLTAYETQMNKFASMEAMALDIYEMPEETPKEELLEEIKNRGIYYWSENQKILQTIDKLKLPDELHERNIVLKKYCKLRLEVYNLMYKKIAEDTDKYNQAIEDYDKKIDSVLVELKEK</sequence>
<keyword evidence="3 7" id="KW-0812">Transmembrane</keyword>
<feature type="transmembrane region" description="Helical" evidence="7">
    <location>
        <begin position="317"/>
        <end position="336"/>
    </location>
</feature>
<dbReference type="InterPro" id="IPR050925">
    <property type="entry name" value="Rhomboid_protease_S54"/>
</dbReference>
<dbReference type="RefSeq" id="WP_323295779.1">
    <property type="nucleotide sequence ID" value="NZ_JAYFUM010000006.1"/>
</dbReference>